<dbReference type="EMBL" id="NKCI01000635">
    <property type="protein sequence ID" value="RSL39400.1"/>
    <property type="molecule type" value="Genomic_DNA"/>
</dbReference>
<evidence type="ECO:0000313" key="1">
    <source>
        <dbReference type="EMBL" id="RSL39400.1"/>
    </source>
</evidence>
<reference evidence="1 2" key="1">
    <citation type="submission" date="2017-06" db="EMBL/GenBank/DDBJ databases">
        <title>Comparative genomic analysis of Ambrosia Fusariam Clade fungi.</title>
        <authorList>
            <person name="Stajich J.E."/>
            <person name="Carrillo J."/>
            <person name="Kijimoto T."/>
            <person name="Eskalen A."/>
            <person name="O'Donnell K."/>
            <person name="Kasson M."/>
        </authorList>
    </citation>
    <scope>NUCLEOTIDE SEQUENCE [LARGE SCALE GENOMIC DNA]</scope>
    <source>
        <strain evidence="1 2">NRRL62584</strain>
    </source>
</reference>
<comment type="caution">
    <text evidence="1">The sequence shown here is derived from an EMBL/GenBank/DDBJ whole genome shotgun (WGS) entry which is preliminary data.</text>
</comment>
<proteinExistence type="predicted"/>
<name>A0A428NF85_9HYPO</name>
<dbReference type="AlphaFoldDB" id="A0A428NF85"/>
<accession>A0A428NF85</accession>
<gene>
    <name evidence="1" type="ORF">CEP54_016331</name>
</gene>
<evidence type="ECO:0000313" key="2">
    <source>
        <dbReference type="Proteomes" id="UP000288168"/>
    </source>
</evidence>
<keyword evidence="2" id="KW-1185">Reference proteome</keyword>
<dbReference type="Proteomes" id="UP000288168">
    <property type="component" value="Unassembled WGS sequence"/>
</dbReference>
<organism evidence="1 2">
    <name type="scientific">Fusarium duplospermum</name>
    <dbReference type="NCBI Taxonomy" id="1325734"/>
    <lineage>
        <taxon>Eukaryota</taxon>
        <taxon>Fungi</taxon>
        <taxon>Dikarya</taxon>
        <taxon>Ascomycota</taxon>
        <taxon>Pezizomycotina</taxon>
        <taxon>Sordariomycetes</taxon>
        <taxon>Hypocreomycetidae</taxon>
        <taxon>Hypocreales</taxon>
        <taxon>Nectriaceae</taxon>
        <taxon>Fusarium</taxon>
        <taxon>Fusarium solani species complex</taxon>
    </lineage>
</organism>
<sequence>MFKFGDLPAAPQLHSFQHEALLAQRPGPSSREQARDAEYLGKFVCEYVRI</sequence>
<protein>
    <submittedName>
        <fullName evidence="1">Uncharacterized protein</fullName>
    </submittedName>
</protein>